<dbReference type="EMBL" id="LR796191">
    <property type="protein sequence ID" value="CAB4126185.1"/>
    <property type="molecule type" value="Genomic_DNA"/>
</dbReference>
<protein>
    <submittedName>
        <fullName evidence="1">Uncharacterized protein</fullName>
    </submittedName>
</protein>
<gene>
    <name evidence="1" type="ORF">UFOVP68_47</name>
</gene>
<sequence>MKAHNQFLPGDVVNGMQGFLGSPVVLAVKADYVLCVMPGNERPFVTWWVDARGQVLSGAYHYELGDAIRSLASRAAARAVA</sequence>
<reference evidence="1" key="1">
    <citation type="submission" date="2020-04" db="EMBL/GenBank/DDBJ databases">
        <authorList>
            <person name="Chiriac C."/>
            <person name="Salcher M."/>
            <person name="Ghai R."/>
            <person name="Kavagutti S V."/>
        </authorList>
    </citation>
    <scope>NUCLEOTIDE SEQUENCE</scope>
</reference>
<proteinExistence type="predicted"/>
<name>A0A6J5KY70_9CAUD</name>
<accession>A0A6J5KY70</accession>
<evidence type="ECO:0000313" key="1">
    <source>
        <dbReference type="EMBL" id="CAB4126185.1"/>
    </source>
</evidence>
<organism evidence="1">
    <name type="scientific">uncultured Caudovirales phage</name>
    <dbReference type="NCBI Taxonomy" id="2100421"/>
    <lineage>
        <taxon>Viruses</taxon>
        <taxon>Duplodnaviria</taxon>
        <taxon>Heunggongvirae</taxon>
        <taxon>Uroviricota</taxon>
        <taxon>Caudoviricetes</taxon>
        <taxon>Peduoviridae</taxon>
        <taxon>Maltschvirus</taxon>
        <taxon>Maltschvirus maltsch</taxon>
    </lineage>
</organism>